<gene>
    <name evidence="4" type="primary">maf</name>
    <name evidence="4" type="ORF">AULFYP135_02146</name>
</gene>
<comment type="caution">
    <text evidence="3">Lacks conserved residue(s) required for the propagation of feature annotation.</text>
</comment>
<evidence type="ECO:0000313" key="4">
    <source>
        <dbReference type="EMBL" id="VYT22768.1"/>
    </source>
</evidence>
<dbReference type="InterPro" id="IPR003697">
    <property type="entry name" value="Maf-like"/>
</dbReference>
<comment type="catalytic activity">
    <reaction evidence="3">
        <text>dTTP + H2O = dTMP + diphosphate + H(+)</text>
        <dbReference type="Rhea" id="RHEA:28534"/>
        <dbReference type="ChEBI" id="CHEBI:15377"/>
        <dbReference type="ChEBI" id="CHEBI:15378"/>
        <dbReference type="ChEBI" id="CHEBI:33019"/>
        <dbReference type="ChEBI" id="CHEBI:37568"/>
        <dbReference type="ChEBI" id="CHEBI:63528"/>
        <dbReference type="EC" id="3.6.1.9"/>
    </reaction>
</comment>
<name>A0A6N2UY76_9FIRM</name>
<accession>A0A6N2UY76</accession>
<dbReference type="Pfam" id="PF02545">
    <property type="entry name" value="Maf"/>
    <property type="match status" value="1"/>
</dbReference>
<dbReference type="NCBIfam" id="TIGR00172">
    <property type="entry name" value="maf"/>
    <property type="match status" value="1"/>
</dbReference>
<dbReference type="GO" id="GO:0005737">
    <property type="term" value="C:cytoplasm"/>
    <property type="evidence" value="ECO:0007669"/>
    <property type="project" value="UniProtKB-SubCell"/>
</dbReference>
<comment type="subcellular location">
    <subcellularLocation>
        <location evidence="3">Cytoplasm</location>
    </subcellularLocation>
</comment>
<dbReference type="HAMAP" id="MF_00528">
    <property type="entry name" value="Maf"/>
    <property type="match status" value="1"/>
</dbReference>
<dbReference type="EMBL" id="CACRSL010000005">
    <property type="protein sequence ID" value="VYT22768.1"/>
    <property type="molecule type" value="Genomic_DNA"/>
</dbReference>
<protein>
    <recommendedName>
        <fullName evidence="3">dTTP/UTP pyrophosphatase</fullName>
        <shortName evidence="3">dTTPase/UTPase</shortName>
        <ecNumber evidence="3">3.6.1.9</ecNumber>
    </recommendedName>
    <alternativeName>
        <fullName evidence="3">Nucleoside triphosphate pyrophosphatase</fullName>
    </alternativeName>
    <alternativeName>
        <fullName evidence="3">Nucleotide pyrophosphatase</fullName>
        <shortName evidence="3">Nucleotide PPase</shortName>
    </alternativeName>
</protein>
<evidence type="ECO:0000256" key="3">
    <source>
        <dbReference type="HAMAP-Rule" id="MF_00528"/>
    </source>
</evidence>
<dbReference type="SUPFAM" id="SSF52972">
    <property type="entry name" value="ITPase-like"/>
    <property type="match status" value="1"/>
</dbReference>
<feature type="active site" description="Proton acceptor" evidence="3">
    <location>
        <position position="70"/>
    </location>
</feature>
<dbReference type="CDD" id="cd00555">
    <property type="entry name" value="Maf"/>
    <property type="match status" value="1"/>
</dbReference>
<dbReference type="AlphaFoldDB" id="A0A6N2UY76"/>
<keyword evidence="3" id="KW-0963">Cytoplasm</keyword>
<dbReference type="PANTHER" id="PTHR43213">
    <property type="entry name" value="BIFUNCTIONAL DTTP/UTP PYROPHOSPHATASE/METHYLTRANSFERASE PROTEIN-RELATED"/>
    <property type="match status" value="1"/>
</dbReference>
<feature type="site" description="Important for substrate specificity" evidence="3">
    <location>
        <position position="13"/>
    </location>
</feature>
<keyword evidence="3" id="KW-0546">Nucleotide metabolism</keyword>
<comment type="similarity">
    <text evidence="3">Belongs to the Maf family. YhdE subfamily.</text>
</comment>
<dbReference type="GO" id="GO:0047429">
    <property type="term" value="F:nucleoside triphosphate diphosphatase activity"/>
    <property type="evidence" value="ECO:0007669"/>
    <property type="project" value="UniProtKB-EC"/>
</dbReference>
<dbReference type="Gene3D" id="3.90.950.10">
    <property type="match status" value="1"/>
</dbReference>
<reference evidence="4" key="1">
    <citation type="submission" date="2019-11" db="EMBL/GenBank/DDBJ databases">
        <authorList>
            <person name="Feng L."/>
        </authorList>
    </citation>
    <scope>NUCLEOTIDE SEQUENCE</scope>
    <source>
        <strain evidence="4">AundefinedLFYP135</strain>
    </source>
</reference>
<keyword evidence="2 3" id="KW-0378">Hydrolase</keyword>
<organism evidence="4">
    <name type="scientific">uncultured Anaerotruncus sp</name>
    <dbReference type="NCBI Taxonomy" id="905011"/>
    <lineage>
        <taxon>Bacteria</taxon>
        <taxon>Bacillati</taxon>
        <taxon>Bacillota</taxon>
        <taxon>Clostridia</taxon>
        <taxon>Eubacteriales</taxon>
        <taxon>Oscillospiraceae</taxon>
        <taxon>Anaerotruncus</taxon>
        <taxon>environmental samples</taxon>
    </lineage>
</organism>
<dbReference type="EC" id="3.6.1.9" evidence="3"/>
<sequence>MEKQVILASGSPRRQELLRLIVPEYEVIPALGEEVVKEGLSPQETVQQLALHKAKEVAAAHPAALVIGADTIVVVGDEILGKPKTPQRSRAMLQKLQGRDHMVYTGVALVGPLGEETFAMGTKVRFAPMDEGEMEAYIATGEPFDKAGAYGIQGFGSAYIEGIEGDYYNVMGLPVQAIYQKLKNR</sequence>
<comment type="cofactor">
    <cofactor evidence="1 3">
        <name>a divalent metal cation</name>
        <dbReference type="ChEBI" id="CHEBI:60240"/>
    </cofactor>
</comment>
<comment type="catalytic activity">
    <reaction evidence="3">
        <text>UTP + H2O = UMP + diphosphate + H(+)</text>
        <dbReference type="Rhea" id="RHEA:29395"/>
        <dbReference type="ChEBI" id="CHEBI:15377"/>
        <dbReference type="ChEBI" id="CHEBI:15378"/>
        <dbReference type="ChEBI" id="CHEBI:33019"/>
        <dbReference type="ChEBI" id="CHEBI:46398"/>
        <dbReference type="ChEBI" id="CHEBI:57865"/>
        <dbReference type="EC" id="3.6.1.9"/>
    </reaction>
</comment>
<dbReference type="GO" id="GO:0009117">
    <property type="term" value="P:nucleotide metabolic process"/>
    <property type="evidence" value="ECO:0007669"/>
    <property type="project" value="UniProtKB-KW"/>
</dbReference>
<feature type="site" description="Important for substrate specificity" evidence="3">
    <location>
        <position position="71"/>
    </location>
</feature>
<evidence type="ECO:0000256" key="1">
    <source>
        <dbReference type="ARBA" id="ARBA00001968"/>
    </source>
</evidence>
<evidence type="ECO:0000256" key="2">
    <source>
        <dbReference type="ARBA" id="ARBA00022801"/>
    </source>
</evidence>
<dbReference type="PIRSF" id="PIRSF006305">
    <property type="entry name" value="Maf"/>
    <property type="match status" value="1"/>
</dbReference>
<comment type="function">
    <text evidence="3">Nucleoside triphosphate pyrophosphatase that hydrolyzes dTTP and UTP. May have a dual role in cell division arrest and in preventing the incorporation of modified nucleotides into cellular nucleic acids.</text>
</comment>
<dbReference type="PANTHER" id="PTHR43213:SF5">
    <property type="entry name" value="BIFUNCTIONAL DTTP_UTP PYROPHOSPHATASE_METHYLTRANSFERASE PROTEIN-RELATED"/>
    <property type="match status" value="1"/>
</dbReference>
<proteinExistence type="inferred from homology"/>
<feature type="site" description="Important for substrate specificity" evidence="3">
    <location>
        <position position="153"/>
    </location>
</feature>
<dbReference type="InterPro" id="IPR029001">
    <property type="entry name" value="ITPase-like_fam"/>
</dbReference>